<evidence type="ECO:0000313" key="1">
    <source>
        <dbReference type="EMBL" id="MBW5421722.1"/>
    </source>
</evidence>
<sequence length="129" mass="14363">MLHARLESDAPRLMGYEGYGNALRPPNLSADLAARKAAIFEHYYIHDERLVNRCPGHYCAPTRKVADHYIRWLERNYPRRIPVARPGTIVSWIGSTDSGFTEADLCLTREGEEHGGSRGGDSCVPPAAV</sequence>
<dbReference type="Proteomes" id="UP001197114">
    <property type="component" value="Unassembled WGS sequence"/>
</dbReference>
<accession>A0ABS6YMB7</accession>
<proteinExistence type="predicted"/>
<reference evidence="1 2" key="1">
    <citation type="submission" date="2019-11" db="EMBL/GenBank/DDBJ databases">
        <authorList>
            <person name="Ay H."/>
        </authorList>
    </citation>
    <scope>NUCLEOTIDE SEQUENCE [LARGE SCALE GENOMIC DNA]</scope>
    <source>
        <strain evidence="1 2">BG9H</strain>
    </source>
</reference>
<organism evidence="1 2">
    <name type="scientific">Streptomyces anatolicus</name>
    <dbReference type="NCBI Taxonomy" id="2675858"/>
    <lineage>
        <taxon>Bacteria</taxon>
        <taxon>Bacillati</taxon>
        <taxon>Actinomycetota</taxon>
        <taxon>Actinomycetes</taxon>
        <taxon>Kitasatosporales</taxon>
        <taxon>Streptomycetaceae</taxon>
        <taxon>Streptomyces</taxon>
    </lineage>
</organism>
<comment type="caution">
    <text evidence="1">The sequence shown here is derived from an EMBL/GenBank/DDBJ whole genome shotgun (WGS) entry which is preliminary data.</text>
</comment>
<keyword evidence="2" id="KW-1185">Reference proteome</keyword>
<dbReference type="EMBL" id="WMBF01000062">
    <property type="protein sequence ID" value="MBW5421722.1"/>
    <property type="molecule type" value="Genomic_DNA"/>
</dbReference>
<gene>
    <name evidence="1" type="ORF">GKQ77_09100</name>
</gene>
<evidence type="ECO:0000313" key="2">
    <source>
        <dbReference type="Proteomes" id="UP001197114"/>
    </source>
</evidence>
<protein>
    <submittedName>
        <fullName evidence="1">Uncharacterized protein</fullName>
    </submittedName>
</protein>
<name>A0ABS6YMB7_9ACTN</name>
<dbReference type="RefSeq" id="WP_219688198.1">
    <property type="nucleotide sequence ID" value="NZ_WMBF01000062.1"/>
</dbReference>